<organism evidence="1 2">
    <name type="scientific">Penicillium nordicum</name>
    <dbReference type="NCBI Taxonomy" id="229535"/>
    <lineage>
        <taxon>Eukaryota</taxon>
        <taxon>Fungi</taxon>
        <taxon>Dikarya</taxon>
        <taxon>Ascomycota</taxon>
        <taxon>Pezizomycotina</taxon>
        <taxon>Eurotiomycetes</taxon>
        <taxon>Eurotiomycetidae</taxon>
        <taxon>Eurotiales</taxon>
        <taxon>Aspergillaceae</taxon>
        <taxon>Penicillium</taxon>
    </lineage>
</organism>
<dbReference type="OrthoDB" id="4369144at2759"/>
<keyword evidence="2" id="KW-1185">Reference proteome</keyword>
<gene>
    <name evidence="1" type="ORF">ACN38_g411</name>
</gene>
<dbReference type="Proteomes" id="UP000037696">
    <property type="component" value="Unassembled WGS sequence"/>
</dbReference>
<proteinExistence type="predicted"/>
<accession>A0A0M9WKQ8</accession>
<reference evidence="1 2" key="1">
    <citation type="submission" date="2015-08" db="EMBL/GenBank/DDBJ databases">
        <title>Genome sequencing of Penicillium nordicum.</title>
        <authorList>
            <person name="Nguyen H.D."/>
            <person name="Seifert K.A."/>
        </authorList>
    </citation>
    <scope>NUCLEOTIDE SEQUENCE [LARGE SCALE GENOMIC DNA]</scope>
    <source>
        <strain evidence="1 2">DAOMC 185683</strain>
    </source>
</reference>
<comment type="caution">
    <text evidence="1">The sequence shown here is derived from an EMBL/GenBank/DDBJ whole genome shotgun (WGS) entry which is preliminary data.</text>
</comment>
<dbReference type="EMBL" id="LHQQ01000003">
    <property type="protein sequence ID" value="KOS48613.1"/>
    <property type="molecule type" value="Genomic_DNA"/>
</dbReference>
<sequence>MDMDLMLDEDGMLDEDEDSYEDHILEEDENIEEDSLGLRDDEIGDVWEDIASGPEDRDVDIVRGEIVIPDSQDDPEFEDGIISDRLQLTMRATIQYLQEYSRGTNLLNLDLEERHLCLSYWHLLGRVDVDWIMQQLMKAIPREVQNLFE</sequence>
<evidence type="ECO:0000313" key="2">
    <source>
        <dbReference type="Proteomes" id="UP000037696"/>
    </source>
</evidence>
<dbReference type="AlphaFoldDB" id="A0A0M9WKQ8"/>
<evidence type="ECO:0000313" key="1">
    <source>
        <dbReference type="EMBL" id="KOS48613.1"/>
    </source>
</evidence>
<protein>
    <submittedName>
        <fullName evidence="1">Uncharacterized protein</fullName>
    </submittedName>
</protein>
<name>A0A0M9WKQ8_9EURO</name>